<dbReference type="InterPro" id="IPR054170">
    <property type="entry name" value="RlmL_1st"/>
</dbReference>
<evidence type="ECO:0000313" key="6">
    <source>
        <dbReference type="Proteomes" id="UP000050911"/>
    </source>
</evidence>
<name>A0A0R1I064_9LACO</name>
<dbReference type="AlphaFoldDB" id="A0A0R1I064"/>
<dbReference type="GO" id="GO:0070043">
    <property type="term" value="F:rRNA (guanine-N7-)-methyltransferase activity"/>
    <property type="evidence" value="ECO:0007669"/>
    <property type="project" value="TreeGrafter"/>
</dbReference>
<dbReference type="PANTHER" id="PTHR47313:SF1">
    <property type="entry name" value="RIBOSOMAL RNA LARGE SUBUNIT METHYLTRANSFERASE K_L"/>
    <property type="match status" value="1"/>
</dbReference>
<dbReference type="PROSITE" id="PS00092">
    <property type="entry name" value="N6_MTASE"/>
    <property type="match status" value="1"/>
</dbReference>
<dbReference type="InterPro" id="IPR002052">
    <property type="entry name" value="DNA_methylase_N6_adenine_CS"/>
</dbReference>
<protein>
    <recommendedName>
        <fullName evidence="4">THUMP domain-containing protein</fullName>
    </recommendedName>
</protein>
<dbReference type="PANTHER" id="PTHR47313">
    <property type="entry name" value="RIBOSOMAL RNA LARGE SUBUNIT METHYLTRANSFERASE K/L"/>
    <property type="match status" value="1"/>
</dbReference>
<keyword evidence="1" id="KW-0489">Methyltransferase</keyword>
<dbReference type="PATRIC" id="fig|1302272.5.peg.250"/>
<dbReference type="Pfam" id="PF01170">
    <property type="entry name" value="UPF0020"/>
    <property type="match status" value="1"/>
</dbReference>
<dbReference type="Gene3D" id="3.40.50.150">
    <property type="entry name" value="Vaccinia Virus protein VP39"/>
    <property type="match status" value="1"/>
</dbReference>
<dbReference type="SMART" id="SM00981">
    <property type="entry name" value="THUMP"/>
    <property type="match status" value="1"/>
</dbReference>
<reference evidence="5 6" key="1">
    <citation type="journal article" date="2015" name="Genome Announc.">
        <title>Expanding the biotechnology potential of lactobacilli through comparative genomics of 213 strains and associated genera.</title>
        <authorList>
            <person name="Sun Z."/>
            <person name="Harris H.M."/>
            <person name="McCann A."/>
            <person name="Guo C."/>
            <person name="Argimon S."/>
            <person name="Zhang W."/>
            <person name="Yang X."/>
            <person name="Jeffery I.B."/>
            <person name="Cooney J.C."/>
            <person name="Kagawa T.F."/>
            <person name="Liu W."/>
            <person name="Song Y."/>
            <person name="Salvetti E."/>
            <person name="Wrobel A."/>
            <person name="Rasinkangas P."/>
            <person name="Parkhill J."/>
            <person name="Rea M.C."/>
            <person name="O'Sullivan O."/>
            <person name="Ritari J."/>
            <person name="Douillard F.P."/>
            <person name="Paul Ross R."/>
            <person name="Yang R."/>
            <person name="Briner A.E."/>
            <person name="Felis G.E."/>
            <person name="de Vos W.M."/>
            <person name="Barrangou R."/>
            <person name="Klaenhammer T.R."/>
            <person name="Caufield P.W."/>
            <person name="Cui Y."/>
            <person name="Zhang H."/>
            <person name="O'Toole P.W."/>
        </authorList>
    </citation>
    <scope>NUCLEOTIDE SEQUENCE [LARGE SCALE GENOMIC DNA]</scope>
    <source>
        <strain evidence="5 6">JCM 15530</strain>
    </source>
</reference>
<evidence type="ECO:0000256" key="1">
    <source>
        <dbReference type="ARBA" id="ARBA00022603"/>
    </source>
</evidence>
<keyword evidence="2" id="KW-0808">Transferase</keyword>
<gene>
    <name evidence="5" type="ORF">FC96_GL000253</name>
</gene>
<evidence type="ECO:0000259" key="4">
    <source>
        <dbReference type="PROSITE" id="PS51165"/>
    </source>
</evidence>
<dbReference type="Gene3D" id="3.30.2130.30">
    <property type="match status" value="1"/>
</dbReference>
<dbReference type="Proteomes" id="UP000050911">
    <property type="component" value="Unassembled WGS sequence"/>
</dbReference>
<dbReference type="STRING" id="1302272.FC96_GL000253"/>
<dbReference type="SUPFAM" id="SSF53335">
    <property type="entry name" value="S-adenosyl-L-methionine-dependent methyltransferases"/>
    <property type="match status" value="1"/>
</dbReference>
<evidence type="ECO:0000256" key="3">
    <source>
        <dbReference type="PROSITE-ProRule" id="PRU00529"/>
    </source>
</evidence>
<dbReference type="InterPro" id="IPR053943">
    <property type="entry name" value="RlmKL-like_Mtase_CS"/>
</dbReference>
<organism evidence="5 6">
    <name type="scientific">Secundilactobacillus kimchicus JCM 15530</name>
    <dbReference type="NCBI Taxonomy" id="1302272"/>
    <lineage>
        <taxon>Bacteria</taxon>
        <taxon>Bacillati</taxon>
        <taxon>Bacillota</taxon>
        <taxon>Bacilli</taxon>
        <taxon>Lactobacillales</taxon>
        <taxon>Lactobacillaceae</taxon>
        <taxon>Secundilactobacillus</taxon>
    </lineage>
</organism>
<proteinExistence type="predicted"/>
<dbReference type="CDD" id="cd11715">
    <property type="entry name" value="THUMP_AdoMetMT"/>
    <property type="match status" value="1"/>
</dbReference>
<dbReference type="GO" id="GO:0008990">
    <property type="term" value="F:rRNA (guanine-N2-)-methyltransferase activity"/>
    <property type="evidence" value="ECO:0007669"/>
    <property type="project" value="TreeGrafter"/>
</dbReference>
<dbReference type="GO" id="GO:0003723">
    <property type="term" value="F:RNA binding"/>
    <property type="evidence" value="ECO:0007669"/>
    <property type="project" value="UniProtKB-UniRule"/>
</dbReference>
<sequence length="384" mass="43018">MPNHQEANNLEKQQLTLYAATASGLEALTGQELRDLGYDVAVENGRVNFKGDMTDVLKTNLWLRTADRIKIILMTFKATTFDDIFDNVKAFGWDQWLSMDAAFPVNGRSKNSKLHSVPDVQSVTKKAIVSQMAEAYHRKTRFPETGAQFKLEIALNKDLATVTLDTTGDSLFKRGYRQEKGAAPLKENFAAALIQLTNWRADRPLIDPMCGSGTIPIEAALMAKNVAPGINRHFACEAWHPDYAAELVNLKEMAKTQEKAVDLDITGLDIDGSMIDIARLNANGAGVLHDIIFKQLAVKDFKTDKQDGVIIVNPPYGQRLGDQKSVRQIYKQMGQVFKPLTSWSKYILTSDLAFENFYGAKATKKRKLYNGALRTDYFQFWATH</sequence>
<dbReference type="InterPro" id="IPR029063">
    <property type="entry name" value="SAM-dependent_MTases_sf"/>
</dbReference>
<accession>A0A0R1I064</accession>
<feature type="domain" description="THUMP" evidence="4">
    <location>
        <begin position="55"/>
        <end position="166"/>
    </location>
</feature>
<keyword evidence="3" id="KW-0694">RNA-binding</keyword>
<keyword evidence="6" id="KW-1185">Reference proteome</keyword>
<dbReference type="Pfam" id="PF02926">
    <property type="entry name" value="THUMP"/>
    <property type="match status" value="1"/>
</dbReference>
<dbReference type="Pfam" id="PF22020">
    <property type="entry name" value="RlmL_1st"/>
    <property type="match status" value="1"/>
</dbReference>
<dbReference type="InterPro" id="IPR000241">
    <property type="entry name" value="RlmKL-like_Mtase"/>
</dbReference>
<dbReference type="PROSITE" id="PS01261">
    <property type="entry name" value="UPF0020"/>
    <property type="match status" value="1"/>
</dbReference>
<evidence type="ECO:0000313" key="5">
    <source>
        <dbReference type="EMBL" id="KRK49329.1"/>
    </source>
</evidence>
<dbReference type="InterPro" id="IPR004114">
    <property type="entry name" value="THUMP_dom"/>
</dbReference>
<dbReference type="PROSITE" id="PS51165">
    <property type="entry name" value="THUMP"/>
    <property type="match status" value="1"/>
</dbReference>
<comment type="caution">
    <text evidence="5">The sequence shown here is derived from an EMBL/GenBank/DDBJ whole genome shotgun (WGS) entry which is preliminary data.</text>
</comment>
<dbReference type="EMBL" id="AZCX01000001">
    <property type="protein sequence ID" value="KRK49329.1"/>
    <property type="molecule type" value="Genomic_DNA"/>
</dbReference>
<evidence type="ECO:0000256" key="2">
    <source>
        <dbReference type="ARBA" id="ARBA00022679"/>
    </source>
</evidence>